<name>A0A0C3CN59_HEBCY</name>
<protein>
    <submittedName>
        <fullName evidence="1">Uncharacterized protein</fullName>
    </submittedName>
</protein>
<evidence type="ECO:0000313" key="1">
    <source>
        <dbReference type="EMBL" id="KIM45569.1"/>
    </source>
</evidence>
<dbReference type="HOGENOM" id="CLU_1865374_0_0_1"/>
<keyword evidence="2" id="KW-1185">Reference proteome</keyword>
<accession>A0A0C3CN59</accession>
<reference evidence="1 2" key="1">
    <citation type="submission" date="2014-04" db="EMBL/GenBank/DDBJ databases">
        <authorList>
            <consortium name="DOE Joint Genome Institute"/>
            <person name="Kuo A."/>
            <person name="Gay G."/>
            <person name="Dore J."/>
            <person name="Kohler A."/>
            <person name="Nagy L.G."/>
            <person name="Floudas D."/>
            <person name="Copeland A."/>
            <person name="Barry K.W."/>
            <person name="Cichocki N."/>
            <person name="Veneault-Fourrey C."/>
            <person name="LaButti K."/>
            <person name="Lindquist E.A."/>
            <person name="Lipzen A."/>
            <person name="Lundell T."/>
            <person name="Morin E."/>
            <person name="Murat C."/>
            <person name="Sun H."/>
            <person name="Tunlid A."/>
            <person name="Henrissat B."/>
            <person name="Grigoriev I.V."/>
            <person name="Hibbett D.S."/>
            <person name="Martin F."/>
            <person name="Nordberg H.P."/>
            <person name="Cantor M.N."/>
            <person name="Hua S.X."/>
        </authorList>
    </citation>
    <scope>NUCLEOTIDE SEQUENCE [LARGE SCALE GENOMIC DNA]</scope>
    <source>
        <strain evidence="2">h7</strain>
    </source>
</reference>
<gene>
    <name evidence="1" type="ORF">M413DRAFT_343802</name>
</gene>
<reference evidence="2" key="2">
    <citation type="submission" date="2015-01" db="EMBL/GenBank/DDBJ databases">
        <title>Evolutionary Origins and Diversification of the Mycorrhizal Mutualists.</title>
        <authorList>
            <consortium name="DOE Joint Genome Institute"/>
            <consortium name="Mycorrhizal Genomics Consortium"/>
            <person name="Kohler A."/>
            <person name="Kuo A."/>
            <person name="Nagy L.G."/>
            <person name="Floudas D."/>
            <person name="Copeland A."/>
            <person name="Barry K.W."/>
            <person name="Cichocki N."/>
            <person name="Veneault-Fourrey C."/>
            <person name="LaButti K."/>
            <person name="Lindquist E.A."/>
            <person name="Lipzen A."/>
            <person name="Lundell T."/>
            <person name="Morin E."/>
            <person name="Murat C."/>
            <person name="Riley R."/>
            <person name="Ohm R."/>
            <person name="Sun H."/>
            <person name="Tunlid A."/>
            <person name="Henrissat B."/>
            <person name="Grigoriev I.V."/>
            <person name="Hibbett D.S."/>
            <person name="Martin F."/>
        </authorList>
    </citation>
    <scope>NUCLEOTIDE SEQUENCE [LARGE SCALE GENOMIC DNA]</scope>
    <source>
        <strain evidence="2">h7</strain>
    </source>
</reference>
<proteinExistence type="predicted"/>
<organism evidence="1 2">
    <name type="scientific">Hebeloma cylindrosporum</name>
    <dbReference type="NCBI Taxonomy" id="76867"/>
    <lineage>
        <taxon>Eukaryota</taxon>
        <taxon>Fungi</taxon>
        <taxon>Dikarya</taxon>
        <taxon>Basidiomycota</taxon>
        <taxon>Agaricomycotina</taxon>
        <taxon>Agaricomycetes</taxon>
        <taxon>Agaricomycetidae</taxon>
        <taxon>Agaricales</taxon>
        <taxon>Agaricineae</taxon>
        <taxon>Hymenogastraceae</taxon>
        <taxon>Hebeloma</taxon>
    </lineage>
</organism>
<dbReference type="EMBL" id="KN831772">
    <property type="protein sequence ID" value="KIM45569.1"/>
    <property type="molecule type" value="Genomic_DNA"/>
</dbReference>
<dbReference type="Proteomes" id="UP000053424">
    <property type="component" value="Unassembled WGS sequence"/>
</dbReference>
<evidence type="ECO:0000313" key="2">
    <source>
        <dbReference type="Proteomes" id="UP000053424"/>
    </source>
</evidence>
<sequence>MRSFSRGLNCNQHWGYPYLLSMIRSVNPGGLAPSLCTPCAVSFQLLERRDHVEGGNFKSNTRLSFVDLDKHLSNFHRCGKSSPFAVGLCRCSPVFMKSGAAFPISKAWQPHSVPAEHASRQSTHSRWLPNFEKSEAF</sequence>
<dbReference type="AlphaFoldDB" id="A0A0C3CN59"/>